<proteinExistence type="predicted"/>
<gene>
    <name evidence="1" type="ORF">GCM10007320_63490</name>
</gene>
<comment type="caution">
    <text evidence="1">The sequence shown here is derived from an EMBL/GenBank/DDBJ whole genome shotgun (WGS) entry which is preliminary data.</text>
</comment>
<evidence type="ECO:0000313" key="1">
    <source>
        <dbReference type="EMBL" id="GHD03439.1"/>
    </source>
</evidence>
<dbReference type="EMBL" id="BMYK01000044">
    <property type="protein sequence ID" value="GHD03439.1"/>
    <property type="molecule type" value="Genomic_DNA"/>
</dbReference>
<dbReference type="Proteomes" id="UP000626210">
    <property type="component" value="Unassembled WGS sequence"/>
</dbReference>
<reference evidence="2" key="1">
    <citation type="journal article" date="2019" name="Int. J. Syst. Evol. Microbiol.">
        <title>The Global Catalogue of Microorganisms (GCM) 10K type strain sequencing project: providing services to taxonomists for standard genome sequencing and annotation.</title>
        <authorList>
            <consortium name="The Broad Institute Genomics Platform"/>
            <consortium name="The Broad Institute Genome Sequencing Center for Infectious Disease"/>
            <person name="Wu L."/>
            <person name="Ma J."/>
        </authorList>
    </citation>
    <scope>NUCLEOTIDE SEQUENCE [LARGE SCALE GENOMIC DNA]</scope>
    <source>
        <strain evidence="2">KCTC 23314</strain>
    </source>
</reference>
<accession>A0ABQ3GG31</accession>
<organism evidence="1 2">
    <name type="scientific">Pseudorhodoferax aquiterrae</name>
    <dbReference type="NCBI Taxonomy" id="747304"/>
    <lineage>
        <taxon>Bacteria</taxon>
        <taxon>Pseudomonadati</taxon>
        <taxon>Pseudomonadota</taxon>
        <taxon>Betaproteobacteria</taxon>
        <taxon>Burkholderiales</taxon>
        <taxon>Comamonadaceae</taxon>
    </lineage>
</organism>
<dbReference type="RefSeq" id="WP_189690858.1">
    <property type="nucleotide sequence ID" value="NZ_BMYK01000044.1"/>
</dbReference>
<protein>
    <submittedName>
        <fullName evidence="1">Uncharacterized protein</fullName>
    </submittedName>
</protein>
<evidence type="ECO:0000313" key="2">
    <source>
        <dbReference type="Proteomes" id="UP000626210"/>
    </source>
</evidence>
<keyword evidence="2" id="KW-1185">Reference proteome</keyword>
<sequence>MRIQLESTSCGWSAETLIELDQQRVLVIRTARASGNQANLVTRATVSTRLEDGELIYDIGGDARQGDFDQLMVSTPCMQNSHITKVLVREQHDKVLGTLPDLRSRITQHYRHVPPLDCSACREEPGAHHG</sequence>
<name>A0ABQ3GG31_9BURK</name>